<proteinExistence type="predicted"/>
<dbReference type="SMART" id="SM00498">
    <property type="entry name" value="FH2"/>
    <property type="match status" value="1"/>
</dbReference>
<feature type="region of interest" description="Disordered" evidence="2">
    <location>
        <begin position="431"/>
        <end position="467"/>
    </location>
</feature>
<dbReference type="AlphaFoldDB" id="A0A914CT73"/>
<dbReference type="Gene3D" id="1.20.58.2220">
    <property type="entry name" value="Formin, FH2 domain"/>
    <property type="match status" value="1"/>
</dbReference>
<feature type="region of interest" description="Disordered" evidence="2">
    <location>
        <begin position="321"/>
        <end position="343"/>
    </location>
</feature>
<keyword evidence="4" id="KW-1185">Reference proteome</keyword>
<dbReference type="PROSITE" id="PS51444">
    <property type="entry name" value="FH2"/>
    <property type="match status" value="1"/>
</dbReference>
<keyword evidence="1" id="KW-0175">Coiled coil</keyword>
<evidence type="ECO:0000256" key="2">
    <source>
        <dbReference type="SAM" id="MobiDB-lite"/>
    </source>
</evidence>
<evidence type="ECO:0000313" key="4">
    <source>
        <dbReference type="Proteomes" id="UP000887540"/>
    </source>
</evidence>
<dbReference type="GO" id="GO:0030041">
    <property type="term" value="P:actin filament polymerization"/>
    <property type="evidence" value="ECO:0007669"/>
    <property type="project" value="TreeGrafter"/>
</dbReference>
<dbReference type="PANTHER" id="PTHR45691">
    <property type="entry name" value="PROTEIN DIAPHANOUS"/>
    <property type="match status" value="1"/>
</dbReference>
<feature type="compositionally biased region" description="Polar residues" evidence="2">
    <location>
        <begin position="458"/>
        <end position="467"/>
    </location>
</feature>
<dbReference type="InterPro" id="IPR042201">
    <property type="entry name" value="FH2_Formin_sf"/>
</dbReference>
<reference evidence="5" key="1">
    <citation type="submission" date="2022-11" db="UniProtKB">
        <authorList>
            <consortium name="WormBaseParasite"/>
        </authorList>
    </citation>
    <scope>IDENTIFICATION</scope>
</reference>
<dbReference type="InterPro" id="IPR015425">
    <property type="entry name" value="FH2_Formin"/>
</dbReference>
<accession>A0A914CT73</accession>
<evidence type="ECO:0000259" key="3">
    <source>
        <dbReference type="PROSITE" id="PS51444"/>
    </source>
</evidence>
<name>A0A914CT73_9BILA</name>
<dbReference type="PANTHER" id="PTHR45691:SF6">
    <property type="entry name" value="PROTEIN DIAPHANOUS"/>
    <property type="match status" value="1"/>
</dbReference>
<evidence type="ECO:0000256" key="1">
    <source>
        <dbReference type="SAM" id="Coils"/>
    </source>
</evidence>
<protein>
    <submittedName>
        <fullName evidence="5">FH2 domain-containing protein</fullName>
    </submittedName>
</protein>
<feature type="coiled-coil region" evidence="1">
    <location>
        <begin position="217"/>
        <end position="278"/>
    </location>
</feature>
<feature type="domain" description="FH2" evidence="3">
    <location>
        <begin position="1"/>
        <end position="335"/>
    </location>
</feature>
<dbReference type="WBParaSite" id="ACRNAN_scaffold13710.g27756.t1">
    <property type="protein sequence ID" value="ACRNAN_scaffold13710.g27756.t1"/>
    <property type="gene ID" value="ACRNAN_scaffold13710.g27756"/>
</dbReference>
<dbReference type="Pfam" id="PF02181">
    <property type="entry name" value="FH2"/>
    <property type="match status" value="1"/>
</dbReference>
<dbReference type="InterPro" id="IPR051412">
    <property type="entry name" value="Formin_Homology_Diaphanous_sf"/>
</dbReference>
<feature type="region of interest" description="Disordered" evidence="2">
    <location>
        <begin position="369"/>
        <end position="408"/>
    </location>
</feature>
<dbReference type="GO" id="GO:0005884">
    <property type="term" value="C:actin filament"/>
    <property type="evidence" value="ECO:0007669"/>
    <property type="project" value="TreeGrafter"/>
</dbReference>
<dbReference type="SUPFAM" id="SSF101447">
    <property type="entry name" value="Formin homology 2 domain (FH2 domain)"/>
    <property type="match status" value="1"/>
</dbReference>
<sequence length="467" mass="53386">MEFKAKKAKHAVVIHDDKILQALAIFQGSCKMSYQQWFKAIMELDEKILSAGIVQQLNNALPPPDMLTKLRECAEDEFENMPEGEQFAASLSVINGLVVRLDLILLKLNWKESVTEIRSGLSTIAEACDEVHDSEGLKWFLNLVLLIGNYMARSKTSKDVYGFEMAVLPKLSDTKDCDNFQTLLHVLIGIIDEKTKGEYTKFGSNFHFITKAARVDLNELTQTMNKLKGSVQKLENYLKTYKLQRENDLFLEKMEPFLRQAKSEMEVLNELSNNVQAKWNSLQKYLSFDPKKYTMENLFNDMKTFHGQYVNAYKDIEKIHEQRQKKKEKEKRKPFKSIQPTSNIEKCVTKKDKNEAGVLDEIEKYLKEGNYRPGGATRTPKALKTPVSMERQRSRRGNEMSTNPNAYGDLNQIKQELGYKVRRKGQPTVFVQAAGDPPNTPKTAKIDPKKAGLPTASDLLNQLNSLK</sequence>
<feature type="compositionally biased region" description="Basic residues" evidence="2">
    <location>
        <begin position="323"/>
        <end position="335"/>
    </location>
</feature>
<dbReference type="Proteomes" id="UP000887540">
    <property type="component" value="Unplaced"/>
</dbReference>
<organism evidence="4 5">
    <name type="scientific">Acrobeloides nanus</name>
    <dbReference type="NCBI Taxonomy" id="290746"/>
    <lineage>
        <taxon>Eukaryota</taxon>
        <taxon>Metazoa</taxon>
        <taxon>Ecdysozoa</taxon>
        <taxon>Nematoda</taxon>
        <taxon>Chromadorea</taxon>
        <taxon>Rhabditida</taxon>
        <taxon>Tylenchina</taxon>
        <taxon>Cephalobomorpha</taxon>
        <taxon>Cephaloboidea</taxon>
        <taxon>Cephalobidae</taxon>
        <taxon>Acrobeloides</taxon>
    </lineage>
</organism>
<evidence type="ECO:0000313" key="5">
    <source>
        <dbReference type="WBParaSite" id="ACRNAN_scaffold13710.g27756.t1"/>
    </source>
</evidence>